<keyword evidence="2" id="KW-1185">Reference proteome</keyword>
<dbReference type="AlphaFoldDB" id="A0A8X6L0N0"/>
<dbReference type="Proteomes" id="UP000887116">
    <property type="component" value="Unassembled WGS sequence"/>
</dbReference>
<protein>
    <submittedName>
        <fullName evidence="1">Uncharacterized protein</fullName>
    </submittedName>
</protein>
<name>A0A8X6L0N0_TRICU</name>
<proteinExistence type="predicted"/>
<comment type="caution">
    <text evidence="1">The sequence shown here is derived from an EMBL/GenBank/DDBJ whole genome shotgun (WGS) entry which is preliminary data.</text>
</comment>
<organism evidence="1 2">
    <name type="scientific">Trichonephila clavata</name>
    <name type="common">Joro spider</name>
    <name type="synonym">Nephila clavata</name>
    <dbReference type="NCBI Taxonomy" id="2740835"/>
    <lineage>
        <taxon>Eukaryota</taxon>
        <taxon>Metazoa</taxon>
        <taxon>Ecdysozoa</taxon>
        <taxon>Arthropoda</taxon>
        <taxon>Chelicerata</taxon>
        <taxon>Arachnida</taxon>
        <taxon>Araneae</taxon>
        <taxon>Araneomorphae</taxon>
        <taxon>Entelegynae</taxon>
        <taxon>Araneoidea</taxon>
        <taxon>Nephilidae</taxon>
        <taxon>Trichonephila</taxon>
    </lineage>
</organism>
<dbReference type="OrthoDB" id="10419027at2759"/>
<reference evidence="1" key="1">
    <citation type="submission" date="2020-07" db="EMBL/GenBank/DDBJ databases">
        <title>Multicomponent nature underlies the extraordinary mechanical properties of spider dragline silk.</title>
        <authorList>
            <person name="Kono N."/>
            <person name="Nakamura H."/>
            <person name="Mori M."/>
            <person name="Yoshida Y."/>
            <person name="Ohtoshi R."/>
            <person name="Malay A.D."/>
            <person name="Moran D.A.P."/>
            <person name="Tomita M."/>
            <person name="Numata K."/>
            <person name="Arakawa K."/>
        </authorList>
    </citation>
    <scope>NUCLEOTIDE SEQUENCE</scope>
</reference>
<evidence type="ECO:0000313" key="2">
    <source>
        <dbReference type="Proteomes" id="UP000887116"/>
    </source>
</evidence>
<dbReference type="EMBL" id="BMAO01003933">
    <property type="protein sequence ID" value="GFQ91111.1"/>
    <property type="molecule type" value="Genomic_DNA"/>
</dbReference>
<sequence>MTERRYVTRGALQRSLCSNAVSSSSDEEGNLSPSDKDYFKSFEVQDDNNTNTKVRTVVLYYDHYVKWMIRGYSITPINTVIDGPVINKIRSSSIAYKLRIAFEKKENELHLIFKSASSSYCFFQTKILLRDIKENTLYEEGFGPSYFIRDDEKVDLIVSNKVCSFNSLFEDVLTINLKIKFKAVHTRME</sequence>
<gene>
    <name evidence="1" type="ORF">TNCT_623001</name>
</gene>
<evidence type="ECO:0000313" key="1">
    <source>
        <dbReference type="EMBL" id="GFQ91111.1"/>
    </source>
</evidence>
<accession>A0A8X6L0N0</accession>